<protein>
    <submittedName>
        <fullName evidence="1">Uncharacterized protein</fullName>
    </submittedName>
</protein>
<reference evidence="1" key="1">
    <citation type="submission" date="2013-11" db="EMBL/GenBank/DDBJ databases">
        <title>Draft genome sequence and annotation of the entomopathogenic bacteria, Xenorhabdus cabanillasi strain JM26 and Xenorhabdus szentirmai strain DSM 16338.</title>
        <authorList>
            <person name="Gualtieri M."/>
            <person name="Ogier J.C."/>
            <person name="Pages S."/>
            <person name="Givaudan A."/>
            <person name="Gaudriault S."/>
        </authorList>
    </citation>
    <scope>NUCLEOTIDE SEQUENCE [LARGE SCALE GENOMIC DNA]</scope>
    <source>
        <strain evidence="1">DSM 16338</strain>
    </source>
</reference>
<proteinExistence type="predicted"/>
<keyword evidence="2" id="KW-1185">Reference proteome</keyword>
<name>W1J3D4_9GAMM</name>
<organism evidence="1 2">
    <name type="scientific">Xenorhabdus szentirmaii DSM 16338</name>
    <dbReference type="NCBI Taxonomy" id="1427518"/>
    <lineage>
        <taxon>Bacteria</taxon>
        <taxon>Pseudomonadati</taxon>
        <taxon>Pseudomonadota</taxon>
        <taxon>Gammaproteobacteria</taxon>
        <taxon>Enterobacterales</taxon>
        <taxon>Morganellaceae</taxon>
        <taxon>Xenorhabdus</taxon>
    </lineage>
</organism>
<dbReference type="RefSeq" id="WP_038240549.1">
    <property type="nucleotide sequence ID" value="NZ_CAWLWS010000109.1"/>
</dbReference>
<dbReference type="EMBL" id="CBXF010000109">
    <property type="protein sequence ID" value="CDL84568.1"/>
    <property type="molecule type" value="Genomic_DNA"/>
</dbReference>
<dbReference type="Proteomes" id="UP000019202">
    <property type="component" value="Unassembled WGS sequence"/>
</dbReference>
<gene>
    <name evidence="1" type="ORF">XSR1_490020</name>
</gene>
<evidence type="ECO:0000313" key="1">
    <source>
        <dbReference type="EMBL" id="CDL84568.1"/>
    </source>
</evidence>
<comment type="caution">
    <text evidence="1">The sequence shown here is derived from an EMBL/GenBank/DDBJ whole genome shotgun (WGS) entry which is preliminary data.</text>
</comment>
<dbReference type="GeneID" id="97125093"/>
<sequence>MIKLCSYFHKTKRKISKLPDNSIIVSDIAGDTLRLIISRNENELINQMKLLDFSLVTYESYKNDSSSPYFIELSANNENDKLEIIKKLISKGALFSYGHSWHPSEVLK</sequence>
<dbReference type="AlphaFoldDB" id="W1J3D4"/>
<dbReference type="OrthoDB" id="6467024at2"/>
<dbReference type="STRING" id="1427518.XSR1_490020"/>
<accession>W1J3D4</accession>
<evidence type="ECO:0000313" key="2">
    <source>
        <dbReference type="Proteomes" id="UP000019202"/>
    </source>
</evidence>